<dbReference type="AlphaFoldDB" id="A0A9K3LR75"/>
<evidence type="ECO:0000313" key="2">
    <source>
        <dbReference type="EMBL" id="KAG7366817.1"/>
    </source>
</evidence>
<proteinExistence type="predicted"/>
<feature type="compositionally biased region" description="Polar residues" evidence="1">
    <location>
        <begin position="1"/>
        <end position="17"/>
    </location>
</feature>
<evidence type="ECO:0000256" key="1">
    <source>
        <dbReference type="SAM" id="MobiDB-lite"/>
    </source>
</evidence>
<protein>
    <submittedName>
        <fullName evidence="2">Uncharacterized protein</fullName>
    </submittedName>
</protein>
<keyword evidence="3" id="KW-1185">Reference proteome</keyword>
<feature type="region of interest" description="Disordered" evidence="1">
    <location>
        <begin position="94"/>
        <end position="129"/>
    </location>
</feature>
<evidence type="ECO:0000313" key="3">
    <source>
        <dbReference type="Proteomes" id="UP000693970"/>
    </source>
</evidence>
<reference evidence="2" key="1">
    <citation type="journal article" date="2021" name="Sci. Rep.">
        <title>Diploid genomic architecture of Nitzschia inconspicua, an elite biomass production diatom.</title>
        <authorList>
            <person name="Oliver A."/>
            <person name="Podell S."/>
            <person name="Pinowska A."/>
            <person name="Traller J.C."/>
            <person name="Smith S.R."/>
            <person name="McClure R."/>
            <person name="Beliaev A."/>
            <person name="Bohutskyi P."/>
            <person name="Hill E.A."/>
            <person name="Rabines A."/>
            <person name="Zheng H."/>
            <person name="Allen L.Z."/>
            <person name="Kuo A."/>
            <person name="Grigoriev I.V."/>
            <person name="Allen A.E."/>
            <person name="Hazlebeck D."/>
            <person name="Allen E.E."/>
        </authorList>
    </citation>
    <scope>NUCLEOTIDE SEQUENCE</scope>
    <source>
        <strain evidence="2">Hildebrandi</strain>
    </source>
</reference>
<name>A0A9K3LR75_9STRA</name>
<reference evidence="2" key="2">
    <citation type="submission" date="2021-04" db="EMBL/GenBank/DDBJ databases">
        <authorList>
            <person name="Podell S."/>
        </authorList>
    </citation>
    <scope>NUCLEOTIDE SEQUENCE</scope>
    <source>
        <strain evidence="2">Hildebrandi</strain>
    </source>
</reference>
<accession>A0A9K3LR75</accession>
<sequence>MRSASMNANTQTSSTMGSPEFLLLDPSTAFGQGNSNISGLFTSRDPELRFTERHAFTILKPRRTSNGSSCSLFSAENSALFIPIPPERRINCENLSLPTMTTPPRPPGRIVPPSDGVTKTPDSASDLEE</sequence>
<dbReference type="EMBL" id="JAGRRH010000007">
    <property type="protein sequence ID" value="KAG7366817.1"/>
    <property type="molecule type" value="Genomic_DNA"/>
</dbReference>
<feature type="region of interest" description="Disordered" evidence="1">
    <location>
        <begin position="1"/>
        <end position="27"/>
    </location>
</feature>
<gene>
    <name evidence="2" type="ORF">IV203_029487</name>
</gene>
<dbReference type="Proteomes" id="UP000693970">
    <property type="component" value="Unassembled WGS sequence"/>
</dbReference>
<feature type="compositionally biased region" description="Pro residues" evidence="1">
    <location>
        <begin position="101"/>
        <end position="110"/>
    </location>
</feature>
<organism evidence="2 3">
    <name type="scientific">Nitzschia inconspicua</name>
    <dbReference type="NCBI Taxonomy" id="303405"/>
    <lineage>
        <taxon>Eukaryota</taxon>
        <taxon>Sar</taxon>
        <taxon>Stramenopiles</taxon>
        <taxon>Ochrophyta</taxon>
        <taxon>Bacillariophyta</taxon>
        <taxon>Bacillariophyceae</taxon>
        <taxon>Bacillariophycidae</taxon>
        <taxon>Bacillariales</taxon>
        <taxon>Bacillariaceae</taxon>
        <taxon>Nitzschia</taxon>
    </lineage>
</organism>
<comment type="caution">
    <text evidence="2">The sequence shown here is derived from an EMBL/GenBank/DDBJ whole genome shotgun (WGS) entry which is preliminary data.</text>
</comment>